<feature type="region of interest" description="Disordered" evidence="1">
    <location>
        <begin position="40"/>
        <end position="59"/>
    </location>
</feature>
<dbReference type="GO" id="GO:0004523">
    <property type="term" value="F:RNA-DNA hybrid ribonuclease activity"/>
    <property type="evidence" value="ECO:0007669"/>
    <property type="project" value="InterPro"/>
</dbReference>
<evidence type="ECO:0000259" key="2">
    <source>
        <dbReference type="Pfam" id="PF13456"/>
    </source>
</evidence>
<dbReference type="Pfam" id="PF13456">
    <property type="entry name" value="RVT_3"/>
    <property type="match status" value="1"/>
</dbReference>
<evidence type="ECO:0000313" key="3">
    <source>
        <dbReference type="EMBL" id="KAF2586231.1"/>
    </source>
</evidence>
<dbReference type="GO" id="GO:0003676">
    <property type="term" value="F:nucleic acid binding"/>
    <property type="evidence" value="ECO:0007669"/>
    <property type="project" value="InterPro"/>
</dbReference>
<dbReference type="EMBL" id="QGKY02000246">
    <property type="protein sequence ID" value="KAF2586231.1"/>
    <property type="molecule type" value="Genomic_DNA"/>
</dbReference>
<accession>A0A8S9JWA7</accession>
<protein>
    <recommendedName>
        <fullName evidence="2">RNase H type-1 domain-containing protein</fullName>
    </recommendedName>
</protein>
<organism evidence="3">
    <name type="scientific">Brassica cretica</name>
    <name type="common">Mustard</name>
    <dbReference type="NCBI Taxonomy" id="69181"/>
    <lineage>
        <taxon>Eukaryota</taxon>
        <taxon>Viridiplantae</taxon>
        <taxon>Streptophyta</taxon>
        <taxon>Embryophyta</taxon>
        <taxon>Tracheophyta</taxon>
        <taxon>Spermatophyta</taxon>
        <taxon>Magnoliopsida</taxon>
        <taxon>eudicotyledons</taxon>
        <taxon>Gunneridae</taxon>
        <taxon>Pentapetalae</taxon>
        <taxon>rosids</taxon>
        <taxon>malvids</taxon>
        <taxon>Brassicales</taxon>
        <taxon>Brassicaceae</taxon>
        <taxon>Brassiceae</taxon>
        <taxon>Brassica</taxon>
    </lineage>
</organism>
<feature type="domain" description="RNase H type-1" evidence="2">
    <location>
        <begin position="68"/>
        <end position="123"/>
    </location>
</feature>
<gene>
    <name evidence="3" type="ORF">F2Q70_00034225</name>
</gene>
<evidence type="ECO:0000256" key="1">
    <source>
        <dbReference type="SAM" id="MobiDB-lite"/>
    </source>
</evidence>
<proteinExistence type="predicted"/>
<dbReference type="InterPro" id="IPR002156">
    <property type="entry name" value="RNaseH_domain"/>
</dbReference>
<sequence length="140" mass="15395">MVGQLEIEKHMHAHAVYGPTYPFVEDIISKAVAEAQAWEDTNLGKKKAQKKGPPGNSRSQHSLYCWINGAWQESSKTGRMRWIIKNGEGAVLCRSSSNMTYVGSALIAEALAMRDALKQALTLIKPPHLLGLSGPHLYPL</sequence>
<comment type="caution">
    <text evidence="3">The sequence shown here is derived from an EMBL/GenBank/DDBJ whole genome shotgun (WGS) entry which is preliminary data.</text>
</comment>
<name>A0A8S9JWA7_BRACR</name>
<reference evidence="3" key="1">
    <citation type="submission" date="2019-12" db="EMBL/GenBank/DDBJ databases">
        <title>Genome sequencing and annotation of Brassica cretica.</title>
        <authorList>
            <person name="Studholme D.J."/>
            <person name="Sarris P.F."/>
        </authorList>
    </citation>
    <scope>NUCLEOTIDE SEQUENCE</scope>
    <source>
        <strain evidence="3">PFS-102/07</strain>
        <tissue evidence="3">Leaf</tissue>
    </source>
</reference>
<dbReference type="AlphaFoldDB" id="A0A8S9JWA7"/>